<protein>
    <submittedName>
        <fullName evidence="1">Uncharacterized protein</fullName>
    </submittedName>
</protein>
<evidence type="ECO:0000313" key="2">
    <source>
        <dbReference type="Proteomes" id="UP000824533"/>
    </source>
</evidence>
<gene>
    <name evidence="1" type="ORF">K1T71_004444</name>
</gene>
<name>A0ACC1D7G4_9NEOP</name>
<keyword evidence="2" id="KW-1185">Reference proteome</keyword>
<proteinExistence type="predicted"/>
<dbReference type="Proteomes" id="UP000824533">
    <property type="component" value="Linkage Group LG07"/>
</dbReference>
<comment type="caution">
    <text evidence="1">The sequence shown here is derived from an EMBL/GenBank/DDBJ whole genome shotgun (WGS) entry which is preliminary data.</text>
</comment>
<reference evidence="1 2" key="1">
    <citation type="journal article" date="2021" name="Front. Genet.">
        <title>Chromosome-Level Genome Assembly Reveals Significant Gene Expansion in the Toll and IMD Signaling Pathways of Dendrolimus kikuchii.</title>
        <authorList>
            <person name="Zhou J."/>
            <person name="Wu P."/>
            <person name="Xiong Z."/>
            <person name="Liu N."/>
            <person name="Zhao N."/>
            <person name="Ji M."/>
            <person name="Qiu Y."/>
            <person name="Yang B."/>
        </authorList>
    </citation>
    <scope>NUCLEOTIDE SEQUENCE [LARGE SCALE GENOMIC DNA]</scope>
    <source>
        <strain evidence="1">Ann1</strain>
    </source>
</reference>
<dbReference type="EMBL" id="CM034393">
    <property type="protein sequence ID" value="KAJ0179853.1"/>
    <property type="molecule type" value="Genomic_DNA"/>
</dbReference>
<organism evidence="1 2">
    <name type="scientific">Dendrolimus kikuchii</name>
    <dbReference type="NCBI Taxonomy" id="765133"/>
    <lineage>
        <taxon>Eukaryota</taxon>
        <taxon>Metazoa</taxon>
        <taxon>Ecdysozoa</taxon>
        <taxon>Arthropoda</taxon>
        <taxon>Hexapoda</taxon>
        <taxon>Insecta</taxon>
        <taxon>Pterygota</taxon>
        <taxon>Neoptera</taxon>
        <taxon>Endopterygota</taxon>
        <taxon>Lepidoptera</taxon>
        <taxon>Glossata</taxon>
        <taxon>Ditrysia</taxon>
        <taxon>Bombycoidea</taxon>
        <taxon>Lasiocampidae</taxon>
        <taxon>Dendrolimus</taxon>
    </lineage>
</organism>
<evidence type="ECO:0000313" key="1">
    <source>
        <dbReference type="EMBL" id="KAJ0179853.1"/>
    </source>
</evidence>
<sequence>MMFYLKIIILICLHLNFLKAQAGPDPWNYDISDITYDKDDKHVPPDIRMTLNKKNVLENKGTTGICEWSFKRMLAIMLKTGQIQEDGNIVVSLQLKFDQNHWQMLNEYIKTGTPITEDIFRKSLGYIEHAIYKPSISEKIIMAWTDHIQIYMSEYRMHIIWVFGTLATASLTIWLWTHMSHRHIFIISFVILYMYEIFISYKQAEEKEYQKFMNALNSCKWYFWTSHCDIPPPDILTFLKHMNPSKIGVRMFTTVISEPMVTFSAIIKPIIHDVTDGLWWPLDKIAYGIITVSLNILIILIFILIICNFIFNVPISIGLGLISVAFKQRKRTLFPSNESNALTNNDQSQRAPDNVGSISNSTLDKILDVCAQALAIQNNKVTHKAQLSAVTDVNKVDAQFNISNIPTIKRSSSTGRLPSSSTFENNNTSNFIRQRKNGAFKIGGGGDAS</sequence>
<accession>A0ACC1D7G4</accession>